<dbReference type="AlphaFoldDB" id="A0A6S7BC72"/>
<accession>A0A6S7BC72</accession>
<feature type="compositionally biased region" description="Basic and acidic residues" evidence="1">
    <location>
        <begin position="144"/>
        <end position="174"/>
    </location>
</feature>
<dbReference type="Proteomes" id="UP000494115">
    <property type="component" value="Unassembled WGS sequence"/>
</dbReference>
<keyword evidence="4" id="KW-1185">Reference proteome</keyword>
<organism evidence="3 4">
    <name type="scientific">Pararobbsia alpina</name>
    <dbReference type="NCBI Taxonomy" id="621374"/>
    <lineage>
        <taxon>Bacteria</taxon>
        <taxon>Pseudomonadati</taxon>
        <taxon>Pseudomonadota</taxon>
        <taxon>Betaproteobacteria</taxon>
        <taxon>Burkholderiales</taxon>
        <taxon>Burkholderiaceae</taxon>
        <taxon>Pararobbsia</taxon>
    </lineage>
</organism>
<protein>
    <submittedName>
        <fullName evidence="3">Uncharacterized protein</fullName>
    </submittedName>
</protein>
<gene>
    <name evidence="3" type="ORF">LMG28138_03806</name>
</gene>
<feature type="transmembrane region" description="Helical" evidence="2">
    <location>
        <begin position="7"/>
        <end position="29"/>
    </location>
</feature>
<name>A0A6S7BC72_9BURK</name>
<keyword evidence="2" id="KW-1133">Transmembrane helix</keyword>
<keyword evidence="2" id="KW-0472">Membrane</keyword>
<reference evidence="3 4" key="1">
    <citation type="submission" date="2020-04" db="EMBL/GenBank/DDBJ databases">
        <authorList>
            <person name="De Canck E."/>
        </authorList>
    </citation>
    <scope>NUCLEOTIDE SEQUENCE [LARGE SCALE GENOMIC DNA]</scope>
    <source>
        <strain evidence="3 4">LMG 28138</strain>
    </source>
</reference>
<sequence>MKPILRSLLVIDGIITLLLGLALIVSPWADSIVALQAIAPHPPALGQLFGISLLGIAWLQLHAAVDGQLTLTIARVSGHVNWLSGLVLLVWLIVLHGTAVDTSQAVLLSGPAIAFVLLVLGVGLVRLAGSIRRRNRQLALGTESADKAERSAREVREREREREAERAGRMREPTFARPGATPVRPPIDPATGGSVDPATGHPVRAAVDPVTGLPVGTGGDAATRRPVGTNVDPLTGASQRTVIDPVTGEARVVRSTSPRTPSLPEDDIRRPL</sequence>
<feature type="transmembrane region" description="Helical" evidence="2">
    <location>
        <begin position="105"/>
        <end position="128"/>
    </location>
</feature>
<keyword evidence="2" id="KW-0812">Transmembrane</keyword>
<feature type="transmembrane region" description="Helical" evidence="2">
    <location>
        <begin position="80"/>
        <end position="99"/>
    </location>
</feature>
<feature type="region of interest" description="Disordered" evidence="1">
    <location>
        <begin position="141"/>
        <end position="272"/>
    </location>
</feature>
<evidence type="ECO:0000313" key="4">
    <source>
        <dbReference type="Proteomes" id="UP000494115"/>
    </source>
</evidence>
<proteinExistence type="predicted"/>
<evidence type="ECO:0000313" key="3">
    <source>
        <dbReference type="EMBL" id="CAB3795067.1"/>
    </source>
</evidence>
<evidence type="ECO:0000256" key="2">
    <source>
        <dbReference type="SAM" id="Phobius"/>
    </source>
</evidence>
<evidence type="ECO:0000256" key="1">
    <source>
        <dbReference type="SAM" id="MobiDB-lite"/>
    </source>
</evidence>
<dbReference type="RefSeq" id="WP_175106335.1">
    <property type="nucleotide sequence ID" value="NZ_CADIKM010000020.1"/>
</dbReference>
<feature type="transmembrane region" description="Helical" evidence="2">
    <location>
        <begin position="41"/>
        <end position="59"/>
    </location>
</feature>
<dbReference type="EMBL" id="CADIKM010000020">
    <property type="protein sequence ID" value="CAB3795067.1"/>
    <property type="molecule type" value="Genomic_DNA"/>
</dbReference>